<dbReference type="InterPro" id="IPR058285">
    <property type="entry name" value="DUF7979"/>
</dbReference>
<reference evidence="3 4" key="1">
    <citation type="journal article" date="2014" name="PLoS Genet.">
        <title>Phylogenetically driven sequencing of extremely halophilic archaea reveals strategies for static and dynamic osmo-response.</title>
        <authorList>
            <person name="Becker E.A."/>
            <person name="Seitzer P.M."/>
            <person name="Tritt A."/>
            <person name="Larsen D."/>
            <person name="Krusor M."/>
            <person name="Yao A.I."/>
            <person name="Wu D."/>
            <person name="Madern D."/>
            <person name="Eisen J.A."/>
            <person name="Darling A.E."/>
            <person name="Facciotti M.T."/>
        </authorList>
    </citation>
    <scope>NUCLEOTIDE SEQUENCE [LARGE SCALE GENOMIC DNA]</scope>
    <source>
        <strain evidence="3 4">DSM 8989</strain>
    </source>
</reference>
<evidence type="ECO:0000313" key="3">
    <source>
        <dbReference type="EMBL" id="EMA51071.1"/>
    </source>
</evidence>
<feature type="domain" description="DUF7979" evidence="2">
    <location>
        <begin position="31"/>
        <end position="114"/>
    </location>
</feature>
<dbReference type="AlphaFoldDB" id="M0MZP8"/>
<comment type="caution">
    <text evidence="3">The sequence shown here is derived from an EMBL/GenBank/DDBJ whole genome shotgun (WGS) entry which is preliminary data.</text>
</comment>
<feature type="transmembrane region" description="Helical" evidence="1">
    <location>
        <begin position="7"/>
        <end position="25"/>
    </location>
</feature>
<organism evidence="3 4">
    <name type="scientific">Halococcus salifodinae DSM 8989</name>
    <dbReference type="NCBI Taxonomy" id="1227456"/>
    <lineage>
        <taxon>Archaea</taxon>
        <taxon>Methanobacteriati</taxon>
        <taxon>Methanobacteriota</taxon>
        <taxon>Stenosarchaea group</taxon>
        <taxon>Halobacteria</taxon>
        <taxon>Halobacteriales</taxon>
        <taxon>Halococcaceae</taxon>
        <taxon>Halococcus</taxon>
    </lineage>
</organism>
<evidence type="ECO:0000256" key="1">
    <source>
        <dbReference type="SAM" id="Phobius"/>
    </source>
</evidence>
<dbReference type="Pfam" id="PF25934">
    <property type="entry name" value="DUF7979"/>
    <property type="match status" value="1"/>
</dbReference>
<gene>
    <name evidence="3" type="ORF">C450_13090</name>
</gene>
<proteinExistence type="predicted"/>
<keyword evidence="1" id="KW-0812">Transmembrane</keyword>
<keyword evidence="1" id="KW-1133">Transmembrane helix</keyword>
<keyword evidence="1" id="KW-0472">Membrane</keyword>
<name>M0MZP8_9EURY</name>
<dbReference type="OrthoDB" id="236793at2157"/>
<dbReference type="Proteomes" id="UP000011625">
    <property type="component" value="Unassembled WGS sequence"/>
</dbReference>
<keyword evidence="4" id="KW-1185">Reference proteome</keyword>
<protein>
    <recommendedName>
        <fullName evidence="2">DUF7979 domain-containing protein</fullName>
    </recommendedName>
</protein>
<evidence type="ECO:0000259" key="2">
    <source>
        <dbReference type="Pfam" id="PF25934"/>
    </source>
</evidence>
<dbReference type="EMBL" id="AOME01000069">
    <property type="protein sequence ID" value="EMA51071.1"/>
    <property type="molecule type" value="Genomic_DNA"/>
</dbReference>
<dbReference type="RefSeq" id="WP_005043989.1">
    <property type="nucleotide sequence ID" value="NZ_AOME01000069.1"/>
</dbReference>
<sequence>MRTLPAALVGLGIILFVVGILPLGGSTDANYVHTVEPATNGTLGHEIAYDSGDVLTYGNLSERGQAVFDQARPDSPYIVENESATAPDFDYTSDNVATGHGIYPIRYSGDIYSLQTERTTEFIDPVWYVSLLTDIARITGLILLIGGVLLAGWRRYGE</sequence>
<evidence type="ECO:0000313" key="4">
    <source>
        <dbReference type="Proteomes" id="UP000011625"/>
    </source>
</evidence>
<accession>M0MZP8</accession>
<feature type="transmembrane region" description="Helical" evidence="1">
    <location>
        <begin position="135"/>
        <end position="153"/>
    </location>
</feature>